<gene>
    <name evidence="1" type="ORF">BGAL_0192g00040</name>
</gene>
<organism evidence="1 2">
    <name type="scientific">Botrytis galanthina</name>
    <dbReference type="NCBI Taxonomy" id="278940"/>
    <lineage>
        <taxon>Eukaryota</taxon>
        <taxon>Fungi</taxon>
        <taxon>Dikarya</taxon>
        <taxon>Ascomycota</taxon>
        <taxon>Pezizomycotina</taxon>
        <taxon>Leotiomycetes</taxon>
        <taxon>Helotiales</taxon>
        <taxon>Sclerotiniaceae</taxon>
        <taxon>Botrytis</taxon>
    </lineage>
</organism>
<evidence type="ECO:0000313" key="1">
    <source>
        <dbReference type="EMBL" id="THV49487.1"/>
    </source>
</evidence>
<keyword evidence="2" id="KW-1185">Reference proteome</keyword>
<dbReference type="OrthoDB" id="3469489at2759"/>
<evidence type="ECO:0000313" key="2">
    <source>
        <dbReference type="Proteomes" id="UP000308671"/>
    </source>
</evidence>
<dbReference type="Proteomes" id="UP000308671">
    <property type="component" value="Unassembled WGS sequence"/>
</dbReference>
<dbReference type="AlphaFoldDB" id="A0A4S8QW01"/>
<name>A0A4S8QW01_9HELO</name>
<reference evidence="1 2" key="1">
    <citation type="submission" date="2017-12" db="EMBL/GenBank/DDBJ databases">
        <title>Comparative genomics of Botrytis spp.</title>
        <authorList>
            <person name="Valero-Jimenez C.A."/>
            <person name="Tapia P."/>
            <person name="Veloso J."/>
            <person name="Silva-Moreno E."/>
            <person name="Staats M."/>
            <person name="Valdes J.H."/>
            <person name="Van Kan J.A.L."/>
        </authorList>
    </citation>
    <scope>NUCLEOTIDE SEQUENCE [LARGE SCALE GENOMIC DNA]</scope>
    <source>
        <strain evidence="1 2">MUCL435</strain>
    </source>
</reference>
<comment type="caution">
    <text evidence="1">The sequence shown here is derived from an EMBL/GenBank/DDBJ whole genome shotgun (WGS) entry which is preliminary data.</text>
</comment>
<sequence length="95" mass="10947">MAVIEITPIVNNCCVQCCKEEQYGDHDYCVTHNDMGTNIFMLWKTLDRTKWGLPLLGNNGIMASEHRRMEYNPIIWVETDGMGHLAWVEFGNRIG</sequence>
<protein>
    <submittedName>
        <fullName evidence="1">Uncharacterized protein</fullName>
    </submittedName>
</protein>
<accession>A0A4S8QW01</accession>
<proteinExistence type="predicted"/>
<dbReference type="EMBL" id="PQXL01000192">
    <property type="protein sequence ID" value="THV49487.1"/>
    <property type="molecule type" value="Genomic_DNA"/>
</dbReference>